<organism evidence="1 2">
    <name type="scientific">Piloderma croceum (strain F 1598)</name>
    <dbReference type="NCBI Taxonomy" id="765440"/>
    <lineage>
        <taxon>Eukaryota</taxon>
        <taxon>Fungi</taxon>
        <taxon>Dikarya</taxon>
        <taxon>Basidiomycota</taxon>
        <taxon>Agaricomycotina</taxon>
        <taxon>Agaricomycetes</taxon>
        <taxon>Agaricomycetidae</taxon>
        <taxon>Atheliales</taxon>
        <taxon>Atheliaceae</taxon>
        <taxon>Piloderma</taxon>
    </lineage>
</organism>
<accession>A0A0C3AG90</accession>
<name>A0A0C3AG90_PILCF</name>
<proteinExistence type="predicted"/>
<evidence type="ECO:0000313" key="2">
    <source>
        <dbReference type="Proteomes" id="UP000054166"/>
    </source>
</evidence>
<reference evidence="1 2" key="1">
    <citation type="submission" date="2014-04" db="EMBL/GenBank/DDBJ databases">
        <authorList>
            <consortium name="DOE Joint Genome Institute"/>
            <person name="Kuo A."/>
            <person name="Tarkka M."/>
            <person name="Buscot F."/>
            <person name="Kohler A."/>
            <person name="Nagy L.G."/>
            <person name="Floudas D."/>
            <person name="Copeland A."/>
            <person name="Barry K.W."/>
            <person name="Cichocki N."/>
            <person name="Veneault-Fourrey C."/>
            <person name="LaButti K."/>
            <person name="Lindquist E.A."/>
            <person name="Lipzen A."/>
            <person name="Lundell T."/>
            <person name="Morin E."/>
            <person name="Murat C."/>
            <person name="Sun H."/>
            <person name="Tunlid A."/>
            <person name="Henrissat B."/>
            <person name="Grigoriev I.V."/>
            <person name="Hibbett D.S."/>
            <person name="Martin F."/>
            <person name="Nordberg H.P."/>
            <person name="Cantor M.N."/>
            <person name="Hua S.X."/>
        </authorList>
    </citation>
    <scope>NUCLEOTIDE SEQUENCE [LARGE SCALE GENOMIC DNA]</scope>
    <source>
        <strain evidence="1 2">F 1598</strain>
    </source>
</reference>
<dbReference type="InParanoid" id="A0A0C3AG90"/>
<protein>
    <submittedName>
        <fullName evidence="1">Uncharacterized protein</fullName>
    </submittedName>
</protein>
<dbReference type="Proteomes" id="UP000054166">
    <property type="component" value="Unassembled WGS sequence"/>
</dbReference>
<gene>
    <name evidence="1" type="ORF">PILCRDRAFT_736798</name>
</gene>
<sequence length="70" mass="7693">MPRASRALTKAMTHGSKGHYWVIISVPMVYRQDLGIANHSACRTVTTMLILDCITGLPESPTDIHLLKSS</sequence>
<evidence type="ECO:0000313" key="1">
    <source>
        <dbReference type="EMBL" id="KIM72838.1"/>
    </source>
</evidence>
<keyword evidence="2" id="KW-1185">Reference proteome</keyword>
<reference evidence="2" key="2">
    <citation type="submission" date="2015-01" db="EMBL/GenBank/DDBJ databases">
        <title>Evolutionary Origins and Diversification of the Mycorrhizal Mutualists.</title>
        <authorList>
            <consortium name="DOE Joint Genome Institute"/>
            <consortium name="Mycorrhizal Genomics Consortium"/>
            <person name="Kohler A."/>
            <person name="Kuo A."/>
            <person name="Nagy L.G."/>
            <person name="Floudas D."/>
            <person name="Copeland A."/>
            <person name="Barry K.W."/>
            <person name="Cichocki N."/>
            <person name="Veneault-Fourrey C."/>
            <person name="LaButti K."/>
            <person name="Lindquist E.A."/>
            <person name="Lipzen A."/>
            <person name="Lundell T."/>
            <person name="Morin E."/>
            <person name="Murat C."/>
            <person name="Riley R."/>
            <person name="Ohm R."/>
            <person name="Sun H."/>
            <person name="Tunlid A."/>
            <person name="Henrissat B."/>
            <person name="Grigoriev I.V."/>
            <person name="Hibbett D.S."/>
            <person name="Martin F."/>
        </authorList>
    </citation>
    <scope>NUCLEOTIDE SEQUENCE [LARGE SCALE GENOMIC DNA]</scope>
    <source>
        <strain evidence="2">F 1598</strain>
    </source>
</reference>
<dbReference type="AlphaFoldDB" id="A0A0C3AG90"/>
<dbReference type="HOGENOM" id="CLU_2758715_0_0_1"/>
<dbReference type="EMBL" id="KN833105">
    <property type="protein sequence ID" value="KIM72838.1"/>
    <property type="molecule type" value="Genomic_DNA"/>
</dbReference>